<dbReference type="Pfam" id="PF08939">
    <property type="entry name" value="Bles03"/>
    <property type="match status" value="1"/>
</dbReference>
<dbReference type="AlphaFoldDB" id="A0A2B7YT72"/>
<dbReference type="InterPro" id="IPR015034">
    <property type="entry name" value="Bles03"/>
</dbReference>
<gene>
    <name evidence="2" type="ORF">AJ80_02075</name>
</gene>
<dbReference type="SUPFAM" id="SSF55418">
    <property type="entry name" value="eIF4e-like"/>
    <property type="match status" value="1"/>
</dbReference>
<evidence type="ECO:0008006" key="4">
    <source>
        <dbReference type="Google" id="ProtNLM"/>
    </source>
</evidence>
<dbReference type="Gene3D" id="3.30.760.10">
    <property type="entry name" value="RNA Cap, Translation Initiation Factor Eif4e"/>
    <property type="match status" value="1"/>
</dbReference>
<evidence type="ECO:0000313" key="3">
    <source>
        <dbReference type="Proteomes" id="UP000224634"/>
    </source>
</evidence>
<dbReference type="InterPro" id="IPR023398">
    <property type="entry name" value="TIF_eIF4e-like"/>
</dbReference>
<proteinExistence type="inferred from homology"/>
<dbReference type="Proteomes" id="UP000224634">
    <property type="component" value="Unassembled WGS sequence"/>
</dbReference>
<dbReference type="OrthoDB" id="10067381at2759"/>
<keyword evidence="3" id="KW-1185">Reference proteome</keyword>
<evidence type="ECO:0000313" key="2">
    <source>
        <dbReference type="EMBL" id="PGH23827.1"/>
    </source>
</evidence>
<accession>A0A2B7YT72</accession>
<comment type="caution">
    <text evidence="2">The sequence shown here is derived from an EMBL/GenBank/DDBJ whole genome shotgun (WGS) entry which is preliminary data.</text>
</comment>
<evidence type="ECO:0000256" key="1">
    <source>
        <dbReference type="ARBA" id="ARBA00010568"/>
    </source>
</evidence>
<organism evidence="2 3">
    <name type="scientific">Polytolypa hystricis (strain UAMH7299)</name>
    <dbReference type="NCBI Taxonomy" id="1447883"/>
    <lineage>
        <taxon>Eukaryota</taxon>
        <taxon>Fungi</taxon>
        <taxon>Dikarya</taxon>
        <taxon>Ascomycota</taxon>
        <taxon>Pezizomycotina</taxon>
        <taxon>Eurotiomycetes</taxon>
        <taxon>Eurotiomycetidae</taxon>
        <taxon>Onygenales</taxon>
        <taxon>Onygenales incertae sedis</taxon>
        <taxon>Polytolypa</taxon>
    </lineage>
</organism>
<sequence length="313" mass="34614">MSAEGYLTDESSFYGDDDEIAELEHRASLFDLLTYWKTSHAMSLSTIAAAQRKVAEEAAEGAPILTTAQNCNGIIEEVATSRHYHDGKAACRQLTETVAEFVARLPPSTTPTSVIGPWIYIANRHVPYTLTAENIRGLKKGGEELLTAYEEIISLLQHNHKCEKRATLTRCINHERRKLELGILECARENNVVSGKWMLFPSVGRVDEAWAAVAGATAKGELGLGAKVAARSEGGPGSWGSHLIAIYTSDISDKEDIRRVLVKLRDMGFVTKGAEKSIYYKCDAYTYLDIMGGNKWGLKPSMHSSNDVFERKW</sequence>
<dbReference type="PANTHER" id="PTHR31977:SF1">
    <property type="entry name" value="UPF0696 PROTEIN C11ORF68"/>
    <property type="match status" value="1"/>
</dbReference>
<dbReference type="PANTHER" id="PTHR31977">
    <property type="entry name" value="UPF0696 PROTEIN C11ORF68"/>
    <property type="match status" value="1"/>
</dbReference>
<comment type="similarity">
    <text evidence="1">Belongs to the UPF0696 family.</text>
</comment>
<name>A0A2B7YT72_POLH7</name>
<protein>
    <recommendedName>
        <fullName evidence="4">DUF1917 domain-containing protein</fullName>
    </recommendedName>
</protein>
<reference evidence="2 3" key="1">
    <citation type="submission" date="2017-10" db="EMBL/GenBank/DDBJ databases">
        <title>Comparative genomics in systemic dimorphic fungi from Ajellomycetaceae.</title>
        <authorList>
            <person name="Munoz J.F."/>
            <person name="Mcewen J.G."/>
            <person name="Clay O.K."/>
            <person name="Cuomo C.A."/>
        </authorList>
    </citation>
    <scope>NUCLEOTIDE SEQUENCE [LARGE SCALE GENOMIC DNA]</scope>
    <source>
        <strain evidence="2 3">UAMH7299</strain>
    </source>
</reference>
<dbReference type="EMBL" id="PDNA01000019">
    <property type="protein sequence ID" value="PGH23827.1"/>
    <property type="molecule type" value="Genomic_DNA"/>
</dbReference>